<evidence type="ECO:0000259" key="3">
    <source>
        <dbReference type="Pfam" id="PF00534"/>
    </source>
</evidence>
<gene>
    <name evidence="4" type="ORF">EGC82_16335</name>
</gene>
<dbReference type="SUPFAM" id="SSF53756">
    <property type="entry name" value="UDP-Glycosyltransferase/glycogen phosphorylase"/>
    <property type="match status" value="1"/>
</dbReference>
<name>A0A3G8LX50_9GAMM</name>
<evidence type="ECO:0000256" key="1">
    <source>
        <dbReference type="ARBA" id="ARBA00022676"/>
    </source>
</evidence>
<organism evidence="4 5">
    <name type="scientific">Shewanella livingstonensis</name>
    <dbReference type="NCBI Taxonomy" id="150120"/>
    <lineage>
        <taxon>Bacteria</taxon>
        <taxon>Pseudomonadati</taxon>
        <taxon>Pseudomonadota</taxon>
        <taxon>Gammaproteobacteria</taxon>
        <taxon>Alteromonadales</taxon>
        <taxon>Shewanellaceae</taxon>
        <taxon>Shewanella</taxon>
    </lineage>
</organism>
<evidence type="ECO:0000256" key="2">
    <source>
        <dbReference type="ARBA" id="ARBA00022679"/>
    </source>
</evidence>
<reference evidence="5" key="1">
    <citation type="submission" date="2018-11" db="EMBL/GenBank/DDBJ databases">
        <title>Shewanella sp. M2.</title>
        <authorList>
            <person name="Hwang Y.J."/>
            <person name="Hwang C.Y."/>
        </authorList>
    </citation>
    <scope>NUCLEOTIDE SEQUENCE [LARGE SCALE GENOMIC DNA]</scope>
    <source>
        <strain evidence="5">LMG 19866</strain>
    </source>
</reference>
<evidence type="ECO:0000313" key="5">
    <source>
        <dbReference type="Proteomes" id="UP000278035"/>
    </source>
</evidence>
<proteinExistence type="predicted"/>
<dbReference type="GO" id="GO:0016757">
    <property type="term" value="F:glycosyltransferase activity"/>
    <property type="evidence" value="ECO:0007669"/>
    <property type="project" value="UniProtKB-KW"/>
</dbReference>
<dbReference type="Proteomes" id="UP000278035">
    <property type="component" value="Chromosome"/>
</dbReference>
<dbReference type="GO" id="GO:1901135">
    <property type="term" value="P:carbohydrate derivative metabolic process"/>
    <property type="evidence" value="ECO:0007669"/>
    <property type="project" value="UniProtKB-ARBA"/>
</dbReference>
<evidence type="ECO:0000313" key="4">
    <source>
        <dbReference type="EMBL" id="AZG74181.1"/>
    </source>
</evidence>
<dbReference type="EMBL" id="CP034015">
    <property type="protein sequence ID" value="AZG74181.1"/>
    <property type="molecule type" value="Genomic_DNA"/>
</dbReference>
<feature type="domain" description="Glycosyl transferase family 1" evidence="3">
    <location>
        <begin position="179"/>
        <end position="320"/>
    </location>
</feature>
<dbReference type="OrthoDB" id="9792269at2"/>
<dbReference type="InterPro" id="IPR001296">
    <property type="entry name" value="Glyco_trans_1"/>
</dbReference>
<keyword evidence="5" id="KW-1185">Reference proteome</keyword>
<keyword evidence="2 4" id="KW-0808">Transferase</keyword>
<dbReference type="PANTHER" id="PTHR12526">
    <property type="entry name" value="GLYCOSYLTRANSFERASE"/>
    <property type="match status" value="1"/>
</dbReference>
<accession>A0A3G8LX50</accession>
<dbReference type="Gene3D" id="3.40.50.2000">
    <property type="entry name" value="Glycogen Phosphorylase B"/>
    <property type="match status" value="2"/>
</dbReference>
<protein>
    <submittedName>
        <fullName evidence="4">Glycosyltransferase</fullName>
    </submittedName>
</protein>
<dbReference type="PANTHER" id="PTHR12526:SF629">
    <property type="entry name" value="TEICHURONIC ACID BIOSYNTHESIS GLYCOSYLTRANSFERASE TUAH-RELATED"/>
    <property type="match status" value="1"/>
</dbReference>
<dbReference type="KEGG" id="slj:EGC82_16335"/>
<sequence>MKVLIVGTDPNGIGGIETFSKNIQKMYPETMFLVSYDRFKKKNVNNIYYIFKHKWLGYFLFSLLFCISKKIARRFLSNRISALDLKYDVLIVNLHFDHFIPIFMQVKSPKFIVQHTHKDVLLNNKLLINNDIKLLKIITSYYDVICLSSFEKTILKKALLLEDSRLHCIRHMSPIKIIDHPKVKNNKKIVIIARYDNAIKRIDLVINAMSSLPDYHLNVYGDGPDKALLVNLATNLQNVTINGPVSKVKNVLDDHSIFVMNSESEGYGITLIEAMSRGLPIIIRNTYASVPDIVTNNGVIIDKTWDEKNFHNAIKLIENNFQYYSENALTLATRYDFNTIKKHWDALLIFPND</sequence>
<keyword evidence="1" id="KW-0328">Glycosyltransferase</keyword>
<dbReference type="Pfam" id="PF00534">
    <property type="entry name" value="Glycos_transf_1"/>
    <property type="match status" value="1"/>
</dbReference>
<dbReference type="AlphaFoldDB" id="A0A3G8LX50"/>
<dbReference type="RefSeq" id="WP_124731695.1">
    <property type="nucleotide sequence ID" value="NZ_CP034015.1"/>
</dbReference>